<proteinExistence type="predicted"/>
<dbReference type="AlphaFoldDB" id="A0A0L0VZN9"/>
<dbReference type="STRING" id="1165861.A0A0L0VZN9"/>
<dbReference type="Proteomes" id="UP000054564">
    <property type="component" value="Unassembled WGS sequence"/>
</dbReference>
<protein>
    <submittedName>
        <fullName evidence="2">Uncharacterized protein</fullName>
    </submittedName>
</protein>
<evidence type="ECO:0000313" key="3">
    <source>
        <dbReference type="Proteomes" id="UP000054564"/>
    </source>
</evidence>
<feature type="compositionally biased region" description="Low complexity" evidence="1">
    <location>
        <begin position="131"/>
        <end position="140"/>
    </location>
</feature>
<reference evidence="3" key="1">
    <citation type="submission" date="2014-03" db="EMBL/GenBank/DDBJ databases">
        <title>The Genome Sequence of Puccinia striiformis f. sp. tritici PST-78.</title>
        <authorList>
            <consortium name="The Broad Institute Genome Sequencing Platform"/>
            <person name="Cuomo C."/>
            <person name="Hulbert S."/>
            <person name="Chen X."/>
            <person name="Walker B."/>
            <person name="Young S.K."/>
            <person name="Zeng Q."/>
            <person name="Gargeya S."/>
            <person name="Fitzgerald M."/>
            <person name="Haas B."/>
            <person name="Abouelleil A."/>
            <person name="Alvarado L."/>
            <person name="Arachchi H.M."/>
            <person name="Berlin A.M."/>
            <person name="Chapman S.B."/>
            <person name="Goldberg J."/>
            <person name="Griggs A."/>
            <person name="Gujja S."/>
            <person name="Hansen M."/>
            <person name="Howarth C."/>
            <person name="Imamovic A."/>
            <person name="Larimer J."/>
            <person name="McCowan C."/>
            <person name="Montmayeur A."/>
            <person name="Murphy C."/>
            <person name="Neiman D."/>
            <person name="Pearson M."/>
            <person name="Priest M."/>
            <person name="Roberts A."/>
            <person name="Saif S."/>
            <person name="Shea T."/>
            <person name="Sisk P."/>
            <person name="Sykes S."/>
            <person name="Wortman J."/>
            <person name="Nusbaum C."/>
            <person name="Birren B."/>
        </authorList>
    </citation>
    <scope>NUCLEOTIDE SEQUENCE [LARGE SCALE GENOMIC DNA]</scope>
    <source>
        <strain evidence="3">race PST-78</strain>
    </source>
</reference>
<dbReference type="EMBL" id="AJIL01000011">
    <property type="protein sequence ID" value="KNF04738.1"/>
    <property type="molecule type" value="Genomic_DNA"/>
</dbReference>
<accession>A0A0L0VZN9</accession>
<gene>
    <name evidence="2" type="ORF">PSTG_02220</name>
</gene>
<comment type="caution">
    <text evidence="2">The sequence shown here is derived from an EMBL/GenBank/DDBJ whole genome shotgun (WGS) entry which is preliminary data.</text>
</comment>
<feature type="region of interest" description="Disordered" evidence="1">
    <location>
        <begin position="60"/>
        <end position="140"/>
    </location>
</feature>
<sequence>MSTGNQDSAHAVQLREGTEQDEGEFEKGLRDIVDNCQVQLGRTLAADELEAITRQAKSFFDGHVGPGQGQHSDDQDGSVNELASNELGEMGGFRRESGLTTDSQDQAPNESSKPPYPSSFHELAKLISSTSNENNPNDLLLSLLSQNNPNLHGLRTIPNKLNDHKPSSPVLANQIGAGKKPWESSLDPHQT</sequence>
<organism evidence="2 3">
    <name type="scientific">Puccinia striiformis f. sp. tritici PST-78</name>
    <dbReference type="NCBI Taxonomy" id="1165861"/>
    <lineage>
        <taxon>Eukaryota</taxon>
        <taxon>Fungi</taxon>
        <taxon>Dikarya</taxon>
        <taxon>Basidiomycota</taxon>
        <taxon>Pucciniomycotina</taxon>
        <taxon>Pucciniomycetes</taxon>
        <taxon>Pucciniales</taxon>
        <taxon>Pucciniaceae</taxon>
        <taxon>Puccinia</taxon>
    </lineage>
</organism>
<evidence type="ECO:0000256" key="1">
    <source>
        <dbReference type="SAM" id="MobiDB-lite"/>
    </source>
</evidence>
<feature type="region of interest" description="Disordered" evidence="1">
    <location>
        <begin position="152"/>
        <end position="191"/>
    </location>
</feature>
<name>A0A0L0VZN9_9BASI</name>
<keyword evidence="3" id="KW-1185">Reference proteome</keyword>
<evidence type="ECO:0000313" key="2">
    <source>
        <dbReference type="EMBL" id="KNF04738.1"/>
    </source>
</evidence>
<feature type="region of interest" description="Disordered" evidence="1">
    <location>
        <begin position="1"/>
        <end position="26"/>
    </location>
</feature>
<feature type="compositionally biased region" description="Polar residues" evidence="1">
    <location>
        <begin position="98"/>
        <end position="112"/>
    </location>
</feature>